<dbReference type="AlphaFoldDB" id="A0A076KYP4"/>
<name>A0A076KYP4_9SPER</name>
<keyword evidence="1" id="KW-0830">Ubiquinone</keyword>
<sequence>MNMQISNMPTLTYLEAEEETMWQSMMVTLDISKAAIFTYCWFGQVQTYKLNRMPSKWDVLPPSHATIRPSTLIGGTSLT</sequence>
<accession>A0A076KYP4</accession>
<dbReference type="EMBL" id="KF526934">
    <property type="protein sequence ID" value="AII97263.1"/>
    <property type="molecule type" value="Genomic_DNA"/>
</dbReference>
<organism evidence="1">
    <name type="scientific">Zamia vazquezii</name>
    <dbReference type="NCBI Taxonomy" id="501451"/>
    <lineage>
        <taxon>Eukaryota</taxon>
        <taxon>Viridiplantae</taxon>
        <taxon>Streptophyta</taxon>
        <taxon>Embryophyta</taxon>
        <taxon>Tracheophyta</taxon>
        <taxon>Spermatophyta</taxon>
        <taxon>Cycadidae</taxon>
        <taxon>Cycadales</taxon>
        <taxon>Zamiaceae</taxon>
        <taxon>Zamia</taxon>
    </lineage>
</organism>
<proteinExistence type="predicted"/>
<evidence type="ECO:0000313" key="1">
    <source>
        <dbReference type="EMBL" id="AII97263.1"/>
    </source>
</evidence>
<reference evidence="1" key="1">
    <citation type="journal article" date="2014" name="Mol. Ecol. Resour.">
        <title>Conserved genetic regions across angiosperms as tools to develop single-copy nuclear markers in gymnosperms: an example using cycads.</title>
        <authorList>
            <person name="Salas-Leiva D.E."/>
            <person name="Meerow A.W."/>
            <person name="Francisco-Ortega J."/>
            <person name="Calonje M."/>
            <person name="Griffith M.P."/>
            <person name="Stevenson D.W."/>
            <person name="Nakamura K."/>
        </authorList>
    </citation>
    <scope>NUCLEOTIDE SEQUENCE</scope>
    <source>
        <strain evidence="1">Zvasquezii</strain>
    </source>
</reference>
<feature type="non-terminal residue" evidence="1">
    <location>
        <position position="79"/>
    </location>
</feature>
<protein>
    <submittedName>
        <fullName evidence="1">NADH-ubiquinone oxidoreductase-related protein</fullName>
    </submittedName>
</protein>